<dbReference type="PANTHER" id="PTHR16897:SF2">
    <property type="entry name" value="OS03G0226600 PROTEIN"/>
    <property type="match status" value="1"/>
</dbReference>
<keyword evidence="4" id="KW-1133">Transmembrane helix</keyword>
<protein>
    <submittedName>
        <fullName evidence="8">HEG1 protein</fullName>
    </submittedName>
</protein>
<dbReference type="InterPro" id="IPR003961">
    <property type="entry name" value="FN3_dom"/>
</dbReference>
<dbReference type="Gene3D" id="2.70.70.10">
    <property type="entry name" value="Glucose Permease (Domain IIA)"/>
    <property type="match status" value="1"/>
</dbReference>
<feature type="region of interest" description="Disordered" evidence="3">
    <location>
        <begin position="1816"/>
        <end position="1838"/>
    </location>
</feature>
<dbReference type="SMART" id="SM00179">
    <property type="entry name" value="EGF_CA"/>
    <property type="match status" value="1"/>
</dbReference>
<dbReference type="EMBL" id="OV696695">
    <property type="protein sequence ID" value="CAH1239174.1"/>
    <property type="molecule type" value="Genomic_DNA"/>
</dbReference>
<dbReference type="InterPro" id="IPR036116">
    <property type="entry name" value="FN3_sf"/>
</dbReference>
<dbReference type="InterPro" id="IPR000152">
    <property type="entry name" value="EGF-type_Asp/Asn_hydroxyl_site"/>
</dbReference>
<dbReference type="GO" id="GO:0005509">
    <property type="term" value="F:calcium ion binding"/>
    <property type="evidence" value="ECO:0007669"/>
    <property type="project" value="InterPro"/>
</dbReference>
<dbReference type="PROSITE" id="PS50026">
    <property type="entry name" value="EGF_3"/>
    <property type="match status" value="1"/>
</dbReference>
<dbReference type="SUPFAM" id="SSF51261">
    <property type="entry name" value="Duplicated hybrid motif"/>
    <property type="match status" value="1"/>
</dbReference>
<comment type="caution">
    <text evidence="2">Lacks conserved residue(s) required for the propagation of feature annotation.</text>
</comment>
<keyword evidence="9" id="KW-1185">Reference proteome</keyword>
<dbReference type="CDD" id="cd00063">
    <property type="entry name" value="FN3"/>
    <property type="match status" value="1"/>
</dbReference>
<feature type="compositionally biased region" description="Low complexity" evidence="3">
    <location>
        <begin position="569"/>
        <end position="588"/>
    </location>
</feature>
<evidence type="ECO:0000313" key="9">
    <source>
        <dbReference type="Proteomes" id="UP000838412"/>
    </source>
</evidence>
<sequence length="4555" mass="501257">MKLPGIDWQKRIGTDMIGAEFGLVVKNILDFNIGPTKGHVKVDVDDQIYARGLLGIIGERFDFIDAGICFKGGINYEMNILQDFSFDGLVEQIEVWFQNVPRLINDLKIILQTFQRLFGHLAGTTPERTFQSIIDTLQNLPVTAKDMARQVGETWGKVAAYDNLPRFIEEARQVILRANAVFSEVKIGATDLFNANVITEILWSYTRPDESVLGVADSAITVLPWAAEQILQGVETIVREVPKLIKSPQTTMANIAKAVYKIYKAVMALINIKDLTDEVFLFKEGKQPFLFEVGTEIQALLDDFTRVNELFKREAPDWIEGLGEHTEGVLENAFGSLKSTKRELVGTMNEALEELQAPLKTIGNLAGPLLEAYSATFGTIKAVKRHFESLKKGFETVQGKMHKIFGPKTSLKFPKKKLDPKTCGGGFYPSFGVNTKRYVSRGIDLVLQTGQEVVAPFAGEVTSITPQSIAIATTELQGMEAIVEGISLANSIKLGQRIDKGDTIGTARSTGCQTNTIHFAIRGKGSSNYVDPTKYVPSPGMMDVNEQPRWIQKCDSYWLTFMDKSIDRGTLTGGPQETEETPTAPKTGLSKRESTRSLPVSSDLELLSGQRHVRRDITQSLRGNTDLLRMLGLGDVKDVTEHLSLKLQNIKVSIILSILDRVGRGNELRNILNILELCHGSCKLADSLTDEQLRWELKKSGKSTTGTRHFLLQRYTSSDIGCPSMFRHLNNLDSLHCRTQDNCLGVSCCLSIPVPPFHTLPVKASVSFDPCTMTLTMELGQLKETKKLSPPGFAEEDDYTYERSSTLLNSAKLLRSFRITREDSVVKVYLNVKVCAKGVCLRPMKIFNGVQISIPPCPSGGLTTPANRVNMMEMTLGDLEKEIFFFRPGSFRPDSNGLEIPVLDLEALPQRFSGIINGLRTAIKEELMDSIQMDMQDPGIELGVTDSYMKGTFPLGPWDKTFFNVRIEFLVGPIPMYLGFGAGGFIGVKLEAGLSLIKMTAYGQVTPGVGAIVSASLGIGTLLLSAELRLIGHVLTTDFPTRAEIAFSKFPLNVGARMDMIMIPLRLELRGLLVSGPFPPAGDEIKLLDYLLWHYETPPVTKNIFNTGIPEPDHTPPTFRKFKFDTSRSIKVGKRVAITTHCEVGQLAGRDVVEPAFQLEVAAEDDESQVKLTYNIGTYRGGSDVVNNEGLGGPSNVVFKKMKGGVPLYFTVTGTNSGGGDAKVTCELPTYDVTLPGGRVTPDFLTTSHPNILRASAVAHDDSVILHKREGVGYGRKVYGDQVVPWHDVSTTANTAVTATGPALQRFTGGRTGRVISTLIASLKLDIPQQCAMECLKHPPAKCLSFNYDYGHETCELLEEVEGHGVEMHEVGHFHNFERLGVGHAVEFRHEDVHMRHDALYYFNLYLNNTLGYVNILTSPGVLTDFTPPSPGPLENVIMDVLMTEDCGDFVLDHWEQFKCGEQTPMPNHRHHSFSLCKTWIVDGEGSRTVFNGHEPLVDMRYTRANRYVSANWDGFHDNETGLHGYSWTSGRAPCGGDVHPHIDPHAHLFDVSEWTHDGIASPLNLEDGEYHITVRAINNVEFGGAMATTVCHTTPYIIDNTPPFVHDVHSVQYDETDFTISAEYNVSDPLSDIREIDFGLGRSKRDVHMMDWYRHGNTTHTSVIFHIPDGVPAWVKVRAINNVDLREIDHADQPVLVDTSPPIAGILYDGSVHGHDLNFNTICANWKDFHDEESGLSHYEWGVGSEPGTDDVVPLTEYPHTASQACADVQLIHNTTYYSMLVALNNGHDNLNVSTSSDGVLFDATPPVEGSLRDGLEPDSDLQFSSEPSTVSANWDGYSDPESGIGDYAVTVQRTSSFGGNRTHSQEIIHEKTSTGPDATQINWHKFHLHHGDHVSVHLDATNQAIDSTVTSSDGFVIDLTKPVMVHLGDGAEPGEDRAFSADASRISANWIFEDAESGIEKYMITVYTKAAGTKRQIYPEREQNVEIDGNQNKWTSPAHLNLINGALYYVRVAAVNGAGAATVHETNGVIVDTSPPGMVNVRVGVTAGEPEELEDGYVLHTDLQGIQASWMATDFESGVVSYWVTVGTTPGDNDVRDYQSLGPETDGYVGNLNLQLTNKTTNSPVYYLTVKAENAAGSFSTNITSSPIKVVRADQVGTVTDGWETWSTIEQAMVVDVDYQRDASTVTVQITVIIVFYCFPQFSGFESEQHGISHYEWSVGTEPRLDDVQPYTAAGIVLSEHTDNPGEGLSSHGQAQSLLPLSPGVQLYATVRAITGAGNVLDFSTDGFTVDITPPVIQIDSVGVQIGNSSLELDWERSHYQKSADSISANWHVIESKNALAYSWFCYGSYPGACDIYPVTNTTDMSVPNSLVKPIRDGAPNILTVSAINVVGLRGQTMSGRLTVDETPPVAGEVFCPQFVQDASELSCRWHGFYDTESNIQYYMFGVGLAEGDDSIFNFTRIPSHQTHYSPRGITVTHEATYYVTVVGYNPVEDSQTAYSAPIMIDTTPPIAGRVIELSRTDEVNETSKAGESMVACTSKQECDSLGVKCQTSLTQVAVAWEPFRDPESPIARCEVALGTTAGGGQLQDFTAVTPGQNFVIITGLDLTYARQVFSTVRGTNAAGMSAVSTSNGVYISRVSSGLSPLGEIRVWDGEYPSKDLDYQAHNEELSAHWDFTGDPCPISKYEWSIMKVDGTVIQPSTAVPRGQTSGNNNELQMHDGETFFVAVRATNEMDFTYTVRSDGITVMLEPLIPGEVRDGGIVGYDLNLQPSITTLSANWDSFGDRRHQGQHDEDKEQAIEYYEVALGTDRRFPRTRNNVHPYVNVGLNRTYTFEYLQLIPKVATYYITVRAHSVSTSVAEVTSNGIQVGYGGQVLSVGHVNVNSFIPSTEEMSFSWVGFAFALPVLYSQWGVGSLDGNLTHIECKKLQTCEIQETEECISLMDRFDIHPLTNVGRDTAVEAADLELIHNETYTVVVIVTDQSAECSLASSFVTSVSYSSRTDELHVSWADFSDPESGIDHYEIAVFSGAACSADSDERFQETDFVPVLFNDTEYTVTDIALEPGIPYFVRLLTFNKAGLSIMTESSPILLDLEDPVGGTVKDGLDFSSDVSHQSSTTTMEGTFIYLPTHGGDKCPSRQFLMEGEEDGWSPVSSVSIYGLLTDHRILFTPDEVTFDGENGLSITMSRDVQQTRMYSGAYSTRADMQGGGSYTFDMIAASGDIKAVTSVVFWDGPAGVVGDLDVPVEQWAQEEAATEPPDCTCCLINNTGDLTNYTGALTNNIENLTKSTTAPGGHEECLCNCTHYQLENSTAIRTSAIPVPTVDYELVGGDIVLSGGHVPYRGCGLQVHPGVVAAGLVGHYAVLWCRFANDTVKPLQEMTALDFDPTDGWHTYELRITAERTFAVGEDWNLELIIDGRSLAIMNGIPVFSEQAQLTLAVWNRGDFVPAVHDVFSSPEGSAFFRDLRFPPSADNMCRFGDPFRPGDNSVSVFYAGVGTEKLKDDVSPFHEVARPCVPCVDPCDKFACDSECFSLVPSVFHVRIDNLTLSPNVSFKQLDGVNVTDGAAVYYITVKAVSGSGRLLLSSSNGVNIDVTPPDIQEIYHVDMSWDDEEISKFQGSNSTIAVRYKAFDRESQVVEYYWAIGTTPRGTDIQPYRSNGLKDIAVNSDLKGFLHHGSTYYVTLKAVNGAGLQSVVTSSGVKVLFGYPDVAHTNSTVPFGEDLPDDVFVDDTVMVTDLTYAGLSWESPREEEGITAIFFSLSSDAYGINDVLPPSRVGAGDSGSVIIANGTIQTHGKVSNISDLQRNREDENPKSNEFHMEPGRTLYPTLRACNGAHHCTPINVKNIIYIRPCDRLGTSHHDDGAEIVLKRQASETISIRTMKALRNGTTLVAGLLSEEDVSTKYTSDASVDFKSFVANPDFTAGFTDRWLRHRVKHWFGVSFFVTTLGNVEIPGPINITVPINTTQIDPGLEPRLLYWNYEIQEWQDAQKTCDRGELAQSMVDWSDRYAHFQVCKTNANNIERGSEQTRAHRGADDTDRIFQGPAHFALAAVEKSFSNSRPVIVSHSRVQAQEDEEKAIWIRYFDLDGDRLSFSISVPPLFGSVQLQEEEEYAVVYYNPCLDCYGTDKFNISAVEMLPVNMDPHIINIELVVEVEPRNDDPVLFVLVEDDPALILPTKRLDLTVEVNRVSNMHYRDLQVVVGSYDVETADTVTLHFSAESNDTVSTSQQERRVELVPACTTNSTWFSVILEHGRNDTSGRLQLDPCEIQSPHPVQEMAWVFTTLTYRPHINFTGKDVIKINAKDQHGGLSRVVTLDLYVLENLCQHGGECVGDTTDPDCTSKDRADGFDGYWCNCSSAPGWSGRLCQTDYDECLSTPCPSNYTCIDQVNGYVCECGNPSWPCAGYLEDWEICLIVLAVVILLLLAIVFLRRWKKPSYSVKKAGSMFLGRARVSPATTLIKVKPVHGVSGDDDDVKPSGPDCVTVAGRDRPVSCKVRSAWDDDDTLDRRAAALLNWEWNPKSNAETRHRPIGVLAGAVTELRPLRGTLVKKIDP</sequence>
<organism evidence="8 9">
    <name type="scientific">Branchiostoma lanceolatum</name>
    <name type="common">Common lancelet</name>
    <name type="synonym">Amphioxus lanceolatum</name>
    <dbReference type="NCBI Taxonomy" id="7740"/>
    <lineage>
        <taxon>Eukaryota</taxon>
        <taxon>Metazoa</taxon>
        <taxon>Chordata</taxon>
        <taxon>Cephalochordata</taxon>
        <taxon>Leptocardii</taxon>
        <taxon>Amphioxiformes</taxon>
        <taxon>Branchiostomatidae</taxon>
        <taxon>Branchiostoma</taxon>
    </lineage>
</organism>
<evidence type="ECO:0000259" key="6">
    <source>
        <dbReference type="PROSITE" id="PS50800"/>
    </source>
</evidence>
<feature type="region of interest" description="Disordered" evidence="3">
    <location>
        <begin position="569"/>
        <end position="597"/>
    </location>
</feature>
<feature type="compositionally biased region" description="Polar residues" evidence="3">
    <location>
        <begin position="1823"/>
        <end position="1834"/>
    </location>
</feature>
<keyword evidence="4" id="KW-0812">Transmembrane</keyword>
<dbReference type="PANTHER" id="PTHR16897">
    <property type="entry name" value="OS10G0105400 PROTEIN"/>
    <property type="match status" value="1"/>
</dbReference>
<reference evidence="8" key="1">
    <citation type="submission" date="2022-01" db="EMBL/GenBank/DDBJ databases">
        <authorList>
            <person name="Braso-Vives M."/>
        </authorList>
    </citation>
    <scope>NUCLEOTIDE SEQUENCE</scope>
</reference>
<accession>A0A8J9W4D8</accession>
<dbReference type="CDD" id="cd12797">
    <property type="entry name" value="M23_peptidase"/>
    <property type="match status" value="1"/>
</dbReference>
<dbReference type="SMART" id="SM00060">
    <property type="entry name" value="FN3"/>
    <property type="match status" value="3"/>
</dbReference>
<dbReference type="PROSITE" id="PS50800">
    <property type="entry name" value="SAP"/>
    <property type="match status" value="1"/>
</dbReference>
<name>A0A8J9W4D8_BRALA</name>
<dbReference type="Pfam" id="PF01551">
    <property type="entry name" value="Peptidase_M23"/>
    <property type="match status" value="1"/>
</dbReference>
<dbReference type="InterPro" id="IPR016047">
    <property type="entry name" value="M23ase_b-sheet_dom"/>
</dbReference>
<dbReference type="FunFam" id="2.60.40.10:FF:003754">
    <property type="match status" value="1"/>
</dbReference>
<keyword evidence="4" id="KW-0472">Membrane</keyword>
<dbReference type="PROSITE" id="PS00010">
    <property type="entry name" value="ASX_HYDROXYL"/>
    <property type="match status" value="1"/>
</dbReference>
<dbReference type="InterPro" id="IPR001881">
    <property type="entry name" value="EGF-like_Ca-bd_dom"/>
</dbReference>
<evidence type="ECO:0000259" key="5">
    <source>
        <dbReference type="PROSITE" id="PS50026"/>
    </source>
</evidence>
<dbReference type="Gene3D" id="2.10.25.10">
    <property type="entry name" value="Laminin"/>
    <property type="match status" value="1"/>
</dbReference>
<dbReference type="InterPro" id="IPR011055">
    <property type="entry name" value="Dup_hybrid_motif"/>
</dbReference>
<dbReference type="InterPro" id="IPR003034">
    <property type="entry name" value="SAP_dom"/>
</dbReference>
<keyword evidence="1" id="KW-1015">Disulfide bond</keyword>
<dbReference type="OrthoDB" id="10042078at2759"/>
<dbReference type="PROSITE" id="PS01187">
    <property type="entry name" value="EGF_CA"/>
    <property type="match status" value="1"/>
</dbReference>
<dbReference type="Gene3D" id="3.50.4.10">
    <property type="entry name" value="Hepatocyte Growth Factor"/>
    <property type="match status" value="1"/>
</dbReference>
<dbReference type="Pfam" id="PF00024">
    <property type="entry name" value="PAN_1"/>
    <property type="match status" value="1"/>
</dbReference>
<dbReference type="InterPro" id="IPR018097">
    <property type="entry name" value="EGF_Ca-bd_CS"/>
</dbReference>
<dbReference type="InterPro" id="IPR003609">
    <property type="entry name" value="Pan_app"/>
</dbReference>
<evidence type="ECO:0000256" key="1">
    <source>
        <dbReference type="ARBA" id="ARBA00023157"/>
    </source>
</evidence>
<dbReference type="Proteomes" id="UP000838412">
    <property type="component" value="Chromosome 10"/>
</dbReference>
<dbReference type="SMART" id="SM00181">
    <property type="entry name" value="EGF"/>
    <property type="match status" value="2"/>
</dbReference>
<gene>
    <name evidence="8" type="primary">HEG1</name>
    <name evidence="8" type="ORF">BLAG_LOCUS3538</name>
</gene>
<feature type="domain" description="EGF-like" evidence="5">
    <location>
        <begin position="4371"/>
        <end position="4405"/>
    </location>
</feature>
<dbReference type="CDD" id="cd00054">
    <property type="entry name" value="EGF_CA"/>
    <property type="match status" value="1"/>
</dbReference>
<feature type="domain" description="Fibronectin type-III" evidence="7">
    <location>
        <begin position="2991"/>
        <end position="3097"/>
    </location>
</feature>
<dbReference type="SUPFAM" id="SSF49265">
    <property type="entry name" value="Fibronectin type III"/>
    <property type="match status" value="1"/>
</dbReference>
<feature type="transmembrane region" description="Helical" evidence="4">
    <location>
        <begin position="4415"/>
        <end position="4434"/>
    </location>
</feature>
<feature type="domain" description="SAP" evidence="6">
    <location>
        <begin position="685"/>
        <end position="719"/>
    </location>
</feature>
<proteinExistence type="predicted"/>
<evidence type="ECO:0000259" key="7">
    <source>
        <dbReference type="PROSITE" id="PS50853"/>
    </source>
</evidence>
<dbReference type="PROSITE" id="PS50853">
    <property type="entry name" value="FN3"/>
    <property type="match status" value="1"/>
</dbReference>
<evidence type="ECO:0000313" key="8">
    <source>
        <dbReference type="EMBL" id="CAH1239174.1"/>
    </source>
</evidence>
<keyword evidence="2" id="KW-0245">EGF-like domain</keyword>
<dbReference type="InterPro" id="IPR013783">
    <property type="entry name" value="Ig-like_fold"/>
</dbReference>
<dbReference type="Gene3D" id="2.60.40.10">
    <property type="entry name" value="Immunoglobulins"/>
    <property type="match status" value="1"/>
</dbReference>
<evidence type="ECO:0000256" key="4">
    <source>
        <dbReference type="SAM" id="Phobius"/>
    </source>
</evidence>
<dbReference type="InterPro" id="IPR000742">
    <property type="entry name" value="EGF"/>
</dbReference>
<evidence type="ECO:0000256" key="2">
    <source>
        <dbReference type="PROSITE-ProRule" id="PRU00076"/>
    </source>
</evidence>
<evidence type="ECO:0000256" key="3">
    <source>
        <dbReference type="SAM" id="MobiDB-lite"/>
    </source>
</evidence>